<gene>
    <name evidence="1" type="ORF">P0Y53_01300</name>
</gene>
<dbReference type="EMBL" id="CP119311">
    <property type="protein sequence ID" value="WEK36123.1"/>
    <property type="molecule type" value="Genomic_DNA"/>
</dbReference>
<proteinExistence type="predicted"/>
<dbReference type="Proteomes" id="UP001220610">
    <property type="component" value="Chromosome"/>
</dbReference>
<evidence type="ECO:0000313" key="2">
    <source>
        <dbReference type="Proteomes" id="UP001220610"/>
    </source>
</evidence>
<sequence>MTIADIIQHPLDKLIGNTLICSFDLILAVRISKNQSGSLTAYQQQVWHQWIIQAARFKTGDKPEEIIDLVHELKWGQKNPIYLDQTADPYVQIHQKSFQLPEFAQHFKKALRLTIQFNRIRAKLAASKSISQEDLEIWHTYKYTAIPYSANPICYSFADISALYHLEINLRMSVFKTINWNSMPPEPLDPSADEP</sequence>
<name>A0AAJ6BGE8_9BACT</name>
<accession>A0AAJ6BGE8</accession>
<organism evidence="1 2">
    <name type="scientific">Candidatus Pseudobacter hemicellulosilyticus</name>
    <dbReference type="NCBI Taxonomy" id="3121375"/>
    <lineage>
        <taxon>Bacteria</taxon>
        <taxon>Pseudomonadati</taxon>
        <taxon>Bacteroidota</taxon>
        <taxon>Chitinophagia</taxon>
        <taxon>Chitinophagales</taxon>
        <taxon>Chitinophagaceae</taxon>
        <taxon>Pseudobacter</taxon>
    </lineage>
</organism>
<reference evidence="1" key="1">
    <citation type="submission" date="2023-03" db="EMBL/GenBank/DDBJ databases">
        <title>Andean soil-derived lignocellulolytic bacterial consortium as a source of novel taxa and putative plastic-active enzymes.</title>
        <authorList>
            <person name="Diaz-Garcia L."/>
            <person name="Chuvochina M."/>
            <person name="Feuerriegel G."/>
            <person name="Bunk B."/>
            <person name="Sproer C."/>
            <person name="Streit W.R."/>
            <person name="Rodriguez L.M."/>
            <person name="Overmann J."/>
            <person name="Jimenez D.J."/>
        </authorList>
    </citation>
    <scope>NUCLEOTIDE SEQUENCE</scope>
    <source>
        <strain evidence="1">MAG 7</strain>
    </source>
</reference>
<evidence type="ECO:0000313" key="1">
    <source>
        <dbReference type="EMBL" id="WEK36123.1"/>
    </source>
</evidence>
<protein>
    <submittedName>
        <fullName evidence="1">Uncharacterized protein</fullName>
    </submittedName>
</protein>
<dbReference type="AlphaFoldDB" id="A0AAJ6BGE8"/>